<comment type="caution">
    <text evidence="2">The sequence shown here is derived from an EMBL/GenBank/DDBJ whole genome shotgun (WGS) entry which is preliminary data.</text>
</comment>
<sequence length="77" mass="9000">MAKTRITITLDEKYVKDLDRIARIKKINRSALVEEAILLWEKENINRALVYGYQSMVKEDSQVVEEYIKIAGEILDD</sequence>
<dbReference type="InterPro" id="IPR013321">
    <property type="entry name" value="Arc_rbn_hlx_hlx"/>
</dbReference>
<reference evidence="2 3" key="1">
    <citation type="journal article" date="2016" name="Nat. Commun.">
        <title>Thousands of microbial genomes shed light on interconnected biogeochemical processes in an aquifer system.</title>
        <authorList>
            <person name="Anantharaman K."/>
            <person name="Brown C.T."/>
            <person name="Hug L.A."/>
            <person name="Sharon I."/>
            <person name="Castelle C.J."/>
            <person name="Probst A.J."/>
            <person name="Thomas B.C."/>
            <person name="Singh A."/>
            <person name="Wilkins M.J."/>
            <person name="Karaoz U."/>
            <person name="Brodie E.L."/>
            <person name="Williams K.H."/>
            <person name="Hubbard S.S."/>
            <person name="Banfield J.F."/>
        </authorList>
    </citation>
    <scope>NUCLEOTIDE SEQUENCE [LARGE SCALE GENOMIC DNA]</scope>
</reference>
<protein>
    <recommendedName>
        <fullName evidence="1">Ribbon-helix-helix protein CopG domain-containing protein</fullName>
    </recommendedName>
</protein>
<dbReference type="AlphaFoldDB" id="A0A1F4UG31"/>
<dbReference type="InterPro" id="IPR002145">
    <property type="entry name" value="CopG"/>
</dbReference>
<dbReference type="Pfam" id="PF01402">
    <property type="entry name" value="RHH_1"/>
    <property type="match status" value="1"/>
</dbReference>
<evidence type="ECO:0000313" key="2">
    <source>
        <dbReference type="EMBL" id="OGC43886.1"/>
    </source>
</evidence>
<dbReference type="SUPFAM" id="SSF47598">
    <property type="entry name" value="Ribbon-helix-helix"/>
    <property type="match status" value="1"/>
</dbReference>
<gene>
    <name evidence="2" type="ORF">A2Y85_07860</name>
</gene>
<accession>A0A1F4UG31</accession>
<dbReference type="Proteomes" id="UP000177025">
    <property type="component" value="Unassembled WGS sequence"/>
</dbReference>
<proteinExistence type="predicted"/>
<organism evidence="2 3">
    <name type="scientific">candidate division WOR-3 bacterium RBG_13_43_14</name>
    <dbReference type="NCBI Taxonomy" id="1802590"/>
    <lineage>
        <taxon>Bacteria</taxon>
        <taxon>Bacteria division WOR-3</taxon>
    </lineage>
</organism>
<dbReference type="GO" id="GO:0006355">
    <property type="term" value="P:regulation of DNA-templated transcription"/>
    <property type="evidence" value="ECO:0007669"/>
    <property type="project" value="InterPro"/>
</dbReference>
<dbReference type="Gene3D" id="1.10.1220.10">
    <property type="entry name" value="Met repressor-like"/>
    <property type="match status" value="1"/>
</dbReference>
<evidence type="ECO:0000259" key="1">
    <source>
        <dbReference type="Pfam" id="PF01402"/>
    </source>
</evidence>
<evidence type="ECO:0000313" key="3">
    <source>
        <dbReference type="Proteomes" id="UP000177025"/>
    </source>
</evidence>
<dbReference type="EMBL" id="MEUM01000003">
    <property type="protein sequence ID" value="OGC43886.1"/>
    <property type="molecule type" value="Genomic_DNA"/>
</dbReference>
<feature type="domain" description="Ribbon-helix-helix protein CopG" evidence="1">
    <location>
        <begin position="5"/>
        <end position="42"/>
    </location>
</feature>
<dbReference type="InterPro" id="IPR010985">
    <property type="entry name" value="Ribbon_hlx_hlx"/>
</dbReference>
<name>A0A1F4UG31_UNCW3</name>